<evidence type="ECO:0000313" key="2">
    <source>
        <dbReference type="EMBL" id="GGM17134.1"/>
    </source>
</evidence>
<evidence type="ECO:0000313" key="3">
    <source>
        <dbReference type="Proteomes" id="UP000642070"/>
    </source>
</evidence>
<comment type="caution">
    <text evidence="2">The sequence shown here is derived from an EMBL/GenBank/DDBJ whole genome shotgun (WGS) entry which is preliminary data.</text>
</comment>
<sequence length="239" mass="25002">MVGTMRAHRLAPLAVLALLAALAGCRSSPAVAAYLGDRAITVAEVDEVVRAVNAVGDERWAARRAGGPGPQPPLVHTTAAEVVSLIVLRHVGERLLTERGLPAAPRSSDVFAAIFGLPPSDPYLRLWLDYWQVVQPIVAAHPERPPTDEEAGRFLDALVDAGQVPDGVGHDEMIADLKRYPAFGAAASAQQTLAAAASGVTINPRYGGLVLPAILSLPSGLVPIDIAFPDDGKVPVEEA</sequence>
<gene>
    <name evidence="2" type="ORF">GCM10007977_017980</name>
</gene>
<reference evidence="2" key="2">
    <citation type="submission" date="2020-09" db="EMBL/GenBank/DDBJ databases">
        <authorList>
            <person name="Sun Q."/>
            <person name="Ohkuma M."/>
        </authorList>
    </citation>
    <scope>NUCLEOTIDE SEQUENCE</scope>
    <source>
        <strain evidence="2">JCM 19831</strain>
    </source>
</reference>
<organism evidence="2 3">
    <name type="scientific">Dactylosporangium sucinum</name>
    <dbReference type="NCBI Taxonomy" id="1424081"/>
    <lineage>
        <taxon>Bacteria</taxon>
        <taxon>Bacillati</taxon>
        <taxon>Actinomycetota</taxon>
        <taxon>Actinomycetes</taxon>
        <taxon>Micromonosporales</taxon>
        <taxon>Micromonosporaceae</taxon>
        <taxon>Dactylosporangium</taxon>
    </lineage>
</organism>
<reference evidence="2" key="1">
    <citation type="journal article" date="2014" name="Int. J. Syst. Evol. Microbiol.">
        <title>Complete genome sequence of Corynebacterium casei LMG S-19264T (=DSM 44701T), isolated from a smear-ripened cheese.</title>
        <authorList>
            <consortium name="US DOE Joint Genome Institute (JGI-PGF)"/>
            <person name="Walter F."/>
            <person name="Albersmeier A."/>
            <person name="Kalinowski J."/>
            <person name="Ruckert C."/>
        </authorList>
    </citation>
    <scope>NUCLEOTIDE SEQUENCE</scope>
    <source>
        <strain evidence="2">JCM 19831</strain>
    </source>
</reference>
<dbReference type="PROSITE" id="PS51257">
    <property type="entry name" value="PROKAR_LIPOPROTEIN"/>
    <property type="match status" value="1"/>
</dbReference>
<evidence type="ECO:0008006" key="4">
    <source>
        <dbReference type="Google" id="ProtNLM"/>
    </source>
</evidence>
<keyword evidence="3" id="KW-1185">Reference proteome</keyword>
<name>A0A917WNS5_9ACTN</name>
<feature type="signal peptide" evidence="1">
    <location>
        <begin position="1"/>
        <end position="32"/>
    </location>
</feature>
<keyword evidence="1" id="KW-0732">Signal</keyword>
<feature type="chain" id="PRO_5038123904" description="Lipoprotein" evidence="1">
    <location>
        <begin position="33"/>
        <end position="239"/>
    </location>
</feature>
<accession>A0A917WNS5</accession>
<proteinExistence type="predicted"/>
<protein>
    <recommendedName>
        <fullName evidence="4">Lipoprotein</fullName>
    </recommendedName>
</protein>
<dbReference type="AlphaFoldDB" id="A0A917WNS5"/>
<dbReference type="Proteomes" id="UP000642070">
    <property type="component" value="Unassembled WGS sequence"/>
</dbReference>
<evidence type="ECO:0000256" key="1">
    <source>
        <dbReference type="SAM" id="SignalP"/>
    </source>
</evidence>
<dbReference type="EMBL" id="BMPI01000007">
    <property type="protein sequence ID" value="GGM17134.1"/>
    <property type="molecule type" value="Genomic_DNA"/>
</dbReference>